<dbReference type="EMBL" id="QFWX01000023">
    <property type="protein sequence ID" value="PXX88354.1"/>
    <property type="molecule type" value="Genomic_DNA"/>
</dbReference>
<name>A0A2V3ZG54_9GAMM</name>
<reference evidence="3" key="1">
    <citation type="submission" date="2018-05" db="EMBL/GenBank/DDBJ databases">
        <authorList>
            <person name="Lu D."/>
        </authorList>
    </citation>
    <scope>NUCLEOTIDE SEQUENCE [LARGE SCALE GENOMIC DNA]</scope>
    <source>
        <strain evidence="3">F01</strain>
    </source>
</reference>
<dbReference type="Proteomes" id="UP000253987">
    <property type="component" value="Unassembled WGS sequence"/>
</dbReference>
<feature type="non-terminal residue" evidence="2">
    <location>
        <position position="1"/>
    </location>
</feature>
<feature type="non-terminal residue" evidence="2">
    <location>
        <position position="440"/>
    </location>
</feature>
<accession>A0A2V3ZG54</accession>
<sequence length="440" mass="49333">WELNRLLPIEALANQVIYSPELDLSEPINESHLAASVVPFAVPGGHASRFLWIILTFGVVFSYKGVVFTYTTARNLAAARRLFAESARRDTVNAYEEFLKATKEGLFRPRRLRKKAEQARNQVYDKYVRRMVLLKAVNDRHVGSLTSKLSESGVEKDPMAKGVQELLIKNAQSSSKLCSVIVTILKNSRNAFTRELPYQIDLSPQVYLRGMQKGFDSIVELIEFKIEQDQIRWANVSNGIPIAKMENLHPSLGDAINQTASEVRKTNNWAPFEQLYTACLSIVDEQLANSPELQVKRQALSGILRSYLLNRVTLQLPIKDGFSSYRQGYEKNINTILADTLSRFFPDELVDGDGLIHRSYGSSNKTLGNIEIDLLAEGIVSSGGTVSFSSRFRFQHGESLVFQREGRLNDKRNVPCTDNQKPIIQAIDSAVKAFAPPAPP</sequence>
<evidence type="ECO:0000313" key="2">
    <source>
        <dbReference type="EMBL" id="PXX88354.1"/>
    </source>
</evidence>
<proteinExistence type="predicted"/>
<keyword evidence="1" id="KW-0472">Membrane</keyword>
<feature type="transmembrane region" description="Helical" evidence="1">
    <location>
        <begin position="50"/>
        <end position="71"/>
    </location>
</feature>
<protein>
    <submittedName>
        <fullName evidence="2">Uncharacterized protein</fullName>
    </submittedName>
</protein>
<keyword evidence="1" id="KW-0812">Transmembrane</keyword>
<comment type="caution">
    <text evidence="2">The sequence shown here is derived from an EMBL/GenBank/DDBJ whole genome shotgun (WGS) entry which is preliminary data.</text>
</comment>
<keyword evidence="1" id="KW-1133">Transmembrane helix</keyword>
<keyword evidence="3" id="KW-1185">Reference proteome</keyword>
<reference evidence="2 3" key="2">
    <citation type="submission" date="2018-06" db="EMBL/GenBank/DDBJ databases">
        <title>Marinobactersediminissp. nov, a moderately halophilic bacterium isolated from marine solar saltern.</title>
        <authorList>
            <person name="Zhang Y."/>
        </authorList>
    </citation>
    <scope>NUCLEOTIDE SEQUENCE [LARGE SCALE GENOMIC DNA]</scope>
    <source>
        <strain evidence="2 3">F01</strain>
    </source>
</reference>
<evidence type="ECO:0000256" key="1">
    <source>
        <dbReference type="SAM" id="Phobius"/>
    </source>
</evidence>
<dbReference type="AlphaFoldDB" id="A0A2V3ZG54"/>
<dbReference type="RefSeq" id="WP_158538985.1">
    <property type="nucleotide sequence ID" value="NZ_QFWX01000023.1"/>
</dbReference>
<organism evidence="2 3">
    <name type="scientific">Marinobacter vulgaris</name>
    <dbReference type="NCBI Taxonomy" id="1928331"/>
    <lineage>
        <taxon>Bacteria</taxon>
        <taxon>Pseudomonadati</taxon>
        <taxon>Pseudomonadota</taxon>
        <taxon>Gammaproteobacteria</taxon>
        <taxon>Pseudomonadales</taxon>
        <taxon>Marinobacteraceae</taxon>
        <taxon>Marinobacter</taxon>
    </lineage>
</organism>
<gene>
    <name evidence="2" type="ORF">DIT71_17570</name>
</gene>
<evidence type="ECO:0000313" key="3">
    <source>
        <dbReference type="Proteomes" id="UP000253987"/>
    </source>
</evidence>